<protein>
    <submittedName>
        <fullName evidence="2">Uncharacterized protein</fullName>
    </submittedName>
</protein>
<comment type="caution">
    <text evidence="2">The sequence shown here is derived from an EMBL/GenBank/DDBJ whole genome shotgun (WGS) entry which is preliminary data.</text>
</comment>
<reference evidence="2 3" key="1">
    <citation type="journal article" date="2016" name="Nat. Commun.">
        <title>Thousands of microbial genomes shed light on interconnected biogeochemical processes in an aquifer system.</title>
        <authorList>
            <person name="Anantharaman K."/>
            <person name="Brown C.T."/>
            <person name="Hug L.A."/>
            <person name="Sharon I."/>
            <person name="Castelle C.J."/>
            <person name="Probst A.J."/>
            <person name="Thomas B.C."/>
            <person name="Singh A."/>
            <person name="Wilkins M.J."/>
            <person name="Karaoz U."/>
            <person name="Brodie E.L."/>
            <person name="Williams K.H."/>
            <person name="Hubbard S.S."/>
            <person name="Banfield J.F."/>
        </authorList>
    </citation>
    <scope>NUCLEOTIDE SEQUENCE [LARGE SCALE GENOMIC DNA]</scope>
</reference>
<feature type="transmembrane region" description="Helical" evidence="1">
    <location>
        <begin position="94"/>
        <end position="122"/>
    </location>
</feature>
<keyword evidence="1" id="KW-0812">Transmembrane</keyword>
<sequence length="126" mass="14824">MQNIVFQYLVWQFFDAPKNILKAWKNFLLFNLNYFSIPLLLKTLFSPWHRYKVSYGRGFDFGRYFEAFFSNLIFRILGAIIRTLLIIIGLLMEVFIVLGGLIAFFCWLVLPAILIVGFIFGIKIIL</sequence>
<dbReference type="Proteomes" id="UP000176755">
    <property type="component" value="Unassembled WGS sequence"/>
</dbReference>
<gene>
    <name evidence="2" type="ORF">A2175_02030</name>
</gene>
<evidence type="ECO:0000313" key="3">
    <source>
        <dbReference type="Proteomes" id="UP000176755"/>
    </source>
</evidence>
<dbReference type="AlphaFoldDB" id="A0A1G2E051"/>
<evidence type="ECO:0000313" key="2">
    <source>
        <dbReference type="EMBL" id="OGZ19079.1"/>
    </source>
</evidence>
<name>A0A1G2E051_9BACT</name>
<evidence type="ECO:0000256" key="1">
    <source>
        <dbReference type="SAM" id="Phobius"/>
    </source>
</evidence>
<proteinExistence type="predicted"/>
<feature type="transmembrane region" description="Helical" evidence="1">
    <location>
        <begin position="27"/>
        <end position="45"/>
    </location>
</feature>
<keyword evidence="1" id="KW-1133">Transmembrane helix</keyword>
<dbReference type="STRING" id="1801663.A2175_02030"/>
<accession>A0A1G2E051</accession>
<dbReference type="EMBL" id="MHLY01000001">
    <property type="protein sequence ID" value="OGZ19079.1"/>
    <property type="molecule type" value="Genomic_DNA"/>
</dbReference>
<organism evidence="2 3">
    <name type="scientific">Candidatus Nealsonbacteria bacterium RBG_13_42_11</name>
    <dbReference type="NCBI Taxonomy" id="1801663"/>
    <lineage>
        <taxon>Bacteria</taxon>
        <taxon>Candidatus Nealsoniibacteriota</taxon>
    </lineage>
</organism>
<feature type="transmembrane region" description="Helical" evidence="1">
    <location>
        <begin position="65"/>
        <end position="88"/>
    </location>
</feature>
<keyword evidence="1" id="KW-0472">Membrane</keyword>